<protein>
    <submittedName>
        <fullName evidence="7">(pine wood nematode) hypothetical protein</fullName>
    </submittedName>
    <submittedName>
        <fullName evidence="11">HIG1 domain-containing protein</fullName>
    </submittedName>
</protein>
<dbReference type="eggNOG" id="KOG4431">
    <property type="taxonomic scope" value="Eukaryota"/>
</dbReference>
<dbReference type="InterPro" id="IPR050355">
    <property type="entry name" value="RCF1"/>
</dbReference>
<evidence type="ECO:0000256" key="1">
    <source>
        <dbReference type="ARBA" id="ARBA00004325"/>
    </source>
</evidence>
<feature type="transmembrane region" description="Helical" evidence="5">
    <location>
        <begin position="109"/>
        <end position="130"/>
    </location>
</feature>
<evidence type="ECO:0000313" key="10">
    <source>
        <dbReference type="Proteomes" id="UP000659654"/>
    </source>
</evidence>
<evidence type="ECO:0000313" key="11">
    <source>
        <dbReference type="WBParaSite" id="BXY_0792400.1"/>
    </source>
</evidence>
<dbReference type="Proteomes" id="UP000582659">
    <property type="component" value="Unassembled WGS sequence"/>
</dbReference>
<keyword evidence="2 5" id="KW-0812">Transmembrane</keyword>
<name>A0A1I7S4J1_BURXY</name>
<dbReference type="EMBL" id="CAJFCV020000004">
    <property type="protein sequence ID" value="CAG9117159.1"/>
    <property type="molecule type" value="Genomic_DNA"/>
</dbReference>
<dbReference type="InterPro" id="IPR007667">
    <property type="entry name" value="Hypoxia_induced_domain"/>
</dbReference>
<evidence type="ECO:0000256" key="4">
    <source>
        <dbReference type="ARBA" id="ARBA00023136"/>
    </source>
</evidence>
<accession>A0A1I7S4J1</accession>
<keyword evidence="4 5" id="KW-0472">Membrane</keyword>
<sequence>MMRIFAQNLLGVRSAHAQEHAPSTSTHSDKLYDRSNRYSGVPAIPSDIGFSGGKGVGGKQQSGGMSQHIMGNPFVILGMGLTTVALLGMMKKSFMGDRLGAQKYMQYRIMAQFFTVTALVGGVAIFGATYEPTNKNI</sequence>
<dbReference type="EMBL" id="CAJFDI010000004">
    <property type="protein sequence ID" value="CAD5227182.1"/>
    <property type="molecule type" value="Genomic_DNA"/>
</dbReference>
<gene>
    <name evidence="7" type="ORF">BXYJ_LOCUS9727</name>
</gene>
<evidence type="ECO:0000259" key="6">
    <source>
        <dbReference type="PROSITE" id="PS51503"/>
    </source>
</evidence>
<dbReference type="AlphaFoldDB" id="A0A1I7S4J1"/>
<dbReference type="PROSITE" id="PS51503">
    <property type="entry name" value="HIG1"/>
    <property type="match status" value="1"/>
</dbReference>
<evidence type="ECO:0000256" key="2">
    <source>
        <dbReference type="ARBA" id="ARBA00022692"/>
    </source>
</evidence>
<dbReference type="Proteomes" id="UP000095284">
    <property type="component" value="Unplaced"/>
</dbReference>
<evidence type="ECO:0000313" key="9">
    <source>
        <dbReference type="Proteomes" id="UP000095284"/>
    </source>
</evidence>
<keyword evidence="3 5" id="KW-1133">Transmembrane helix</keyword>
<proteinExistence type="predicted"/>
<evidence type="ECO:0000313" key="8">
    <source>
        <dbReference type="EMBL" id="CAG9117159.1"/>
    </source>
</evidence>
<evidence type="ECO:0000256" key="3">
    <source>
        <dbReference type="ARBA" id="ARBA00022989"/>
    </source>
</evidence>
<reference evidence="11" key="1">
    <citation type="submission" date="2016-11" db="UniProtKB">
        <authorList>
            <consortium name="WormBaseParasite"/>
        </authorList>
    </citation>
    <scope>IDENTIFICATION</scope>
</reference>
<dbReference type="Gene3D" id="6.10.140.1320">
    <property type="match status" value="1"/>
</dbReference>
<dbReference type="OrthoDB" id="6604018at2759"/>
<comment type="subcellular location">
    <subcellularLocation>
        <location evidence="1">Mitochondrion membrane</location>
    </subcellularLocation>
</comment>
<dbReference type="Pfam" id="PF04588">
    <property type="entry name" value="HIG_1_N"/>
    <property type="match status" value="1"/>
</dbReference>
<dbReference type="Proteomes" id="UP000659654">
    <property type="component" value="Unassembled WGS sequence"/>
</dbReference>
<dbReference type="PANTHER" id="PTHR12297">
    <property type="entry name" value="HYPOXIA-INDUCBILE GENE 1 HIG1 -RELATED"/>
    <property type="match status" value="1"/>
</dbReference>
<dbReference type="GO" id="GO:0031966">
    <property type="term" value="C:mitochondrial membrane"/>
    <property type="evidence" value="ECO:0007669"/>
    <property type="project" value="UniProtKB-SubCell"/>
</dbReference>
<dbReference type="SMR" id="A0A1I7S4J1"/>
<organism evidence="9 11">
    <name type="scientific">Bursaphelenchus xylophilus</name>
    <name type="common">Pinewood nematode worm</name>
    <name type="synonym">Aphelenchoides xylophilus</name>
    <dbReference type="NCBI Taxonomy" id="6326"/>
    <lineage>
        <taxon>Eukaryota</taxon>
        <taxon>Metazoa</taxon>
        <taxon>Ecdysozoa</taxon>
        <taxon>Nematoda</taxon>
        <taxon>Chromadorea</taxon>
        <taxon>Rhabditida</taxon>
        <taxon>Tylenchina</taxon>
        <taxon>Tylenchomorpha</taxon>
        <taxon>Aphelenchoidea</taxon>
        <taxon>Aphelenchoididae</taxon>
        <taxon>Bursaphelenchus</taxon>
    </lineage>
</organism>
<feature type="transmembrane region" description="Helical" evidence="5">
    <location>
        <begin position="69"/>
        <end position="88"/>
    </location>
</feature>
<dbReference type="WBParaSite" id="BXY_0792400.1">
    <property type="protein sequence ID" value="BXY_0792400.1"/>
    <property type="gene ID" value="BXY_0792400"/>
</dbReference>
<feature type="domain" description="HIG1" evidence="6">
    <location>
        <begin position="43"/>
        <end position="137"/>
    </location>
</feature>
<dbReference type="GO" id="GO:0097250">
    <property type="term" value="P:mitochondrial respirasome assembly"/>
    <property type="evidence" value="ECO:0007669"/>
    <property type="project" value="TreeGrafter"/>
</dbReference>
<keyword evidence="10" id="KW-1185">Reference proteome</keyword>
<dbReference type="PANTHER" id="PTHR12297:SF17">
    <property type="entry name" value="HIG1 DOMAIN-CONTAINING PROTEIN"/>
    <property type="match status" value="1"/>
</dbReference>
<evidence type="ECO:0000313" key="7">
    <source>
        <dbReference type="EMBL" id="CAD5227182.1"/>
    </source>
</evidence>
<reference evidence="8" key="2">
    <citation type="submission" date="2020-08" db="EMBL/GenBank/DDBJ databases">
        <authorList>
            <person name="Kikuchi T."/>
        </authorList>
    </citation>
    <scope>NUCLEOTIDE SEQUENCE</scope>
    <source>
        <strain evidence="7">Ka4C1</strain>
    </source>
</reference>
<evidence type="ECO:0000256" key="5">
    <source>
        <dbReference type="SAM" id="Phobius"/>
    </source>
</evidence>